<dbReference type="EMBL" id="QKUB01000005">
    <property type="protein sequence ID" value="PZV99896.1"/>
    <property type="molecule type" value="Genomic_DNA"/>
</dbReference>
<proteinExistence type="predicted"/>
<evidence type="ECO:0000313" key="2">
    <source>
        <dbReference type="Proteomes" id="UP000249646"/>
    </source>
</evidence>
<dbReference type="RefSeq" id="WP_111518602.1">
    <property type="nucleotide sequence ID" value="NZ_QKUB01000005.1"/>
</dbReference>
<protein>
    <submittedName>
        <fullName evidence="1">Uncharacterized protein</fullName>
    </submittedName>
</protein>
<reference evidence="1 2" key="1">
    <citation type="submission" date="2018-06" db="EMBL/GenBank/DDBJ databases">
        <title>Genomic Encyclopedia of Archaeal and Bacterial Type Strains, Phase II (KMG-II): from individual species to whole genera.</title>
        <authorList>
            <person name="Goeker M."/>
        </authorList>
    </citation>
    <scope>NUCLEOTIDE SEQUENCE [LARGE SCALE GENOMIC DNA]</scope>
    <source>
        <strain evidence="1 2">ATCC 51348</strain>
    </source>
</reference>
<keyword evidence="2" id="KW-1185">Reference proteome</keyword>
<evidence type="ECO:0000313" key="1">
    <source>
        <dbReference type="EMBL" id="PZV99896.1"/>
    </source>
</evidence>
<dbReference type="OrthoDB" id="397790at2"/>
<accession>A0A2W7G106</accession>
<sequence>MSRLLIGRVYKQRKEDSKLPIAKNRYGDDIIGHGINRPFLIFYSDDKVFYLSAKSITDKNINQTLNDRNNLILDVDFYGNNKKISIDCSVINVMDKELFEDNFKEDSELNDYLTSPQTYNTVMGKLFSNLRNISYYEIDCFGINKTYWKPQSEAIKNKDICEEIIITYKDIRWKYRDLIYKDENKFYLLIEEEFENIAKQNKNTNKLGDDEGLVL</sequence>
<name>A0A2W7G106_9BACT</name>
<comment type="caution">
    <text evidence="1">The sequence shown here is derived from an EMBL/GenBank/DDBJ whole genome shotgun (WGS) entry which is preliminary data.</text>
</comment>
<dbReference type="NCBIfam" id="NF045891">
    <property type="entry name" value="ICE_Mbov_0400"/>
    <property type="match status" value="1"/>
</dbReference>
<dbReference type="AlphaFoldDB" id="A0A2W7G106"/>
<organism evidence="1 2">
    <name type="scientific">Metamycoplasma auris</name>
    <dbReference type="NCBI Taxonomy" id="51363"/>
    <lineage>
        <taxon>Bacteria</taxon>
        <taxon>Bacillati</taxon>
        <taxon>Mycoplasmatota</taxon>
        <taxon>Mycoplasmoidales</taxon>
        <taxon>Metamycoplasmataceae</taxon>
        <taxon>Metamycoplasma</taxon>
    </lineage>
</organism>
<dbReference type="Proteomes" id="UP000249646">
    <property type="component" value="Unassembled WGS sequence"/>
</dbReference>
<gene>
    <name evidence="1" type="ORF">BCF89_10525</name>
</gene>